<dbReference type="EMBL" id="CP157962">
    <property type="protein sequence ID" value="XBT96618.1"/>
    <property type="molecule type" value="Genomic_DNA"/>
</dbReference>
<organism evidence="1">
    <name type="scientific">Rhizobium sp. ZPR3</name>
    <dbReference type="NCBI Taxonomy" id="3158967"/>
    <lineage>
        <taxon>Bacteria</taxon>
        <taxon>Pseudomonadati</taxon>
        <taxon>Pseudomonadota</taxon>
        <taxon>Alphaproteobacteria</taxon>
        <taxon>Hyphomicrobiales</taxon>
        <taxon>Rhizobiaceae</taxon>
        <taxon>Rhizobium/Agrobacterium group</taxon>
        <taxon>Rhizobium</taxon>
    </lineage>
</organism>
<reference evidence="1" key="1">
    <citation type="submission" date="2024-06" db="EMBL/GenBank/DDBJ databases">
        <authorList>
            <person name="Li T."/>
            <person name="Gao R."/>
        </authorList>
    </citation>
    <scope>NUCLEOTIDE SEQUENCE</scope>
    <source>
        <strain evidence="1">ZPR3</strain>
        <plasmid evidence="1">unnamed2</plasmid>
    </source>
</reference>
<dbReference type="RefSeq" id="WP_349961389.1">
    <property type="nucleotide sequence ID" value="NZ_CP157962.1"/>
</dbReference>
<keyword evidence="1" id="KW-0614">Plasmid</keyword>
<protein>
    <submittedName>
        <fullName evidence="1">DUF6502 family protein</fullName>
    </submittedName>
</protein>
<evidence type="ECO:0000313" key="1">
    <source>
        <dbReference type="EMBL" id="XBT96618.1"/>
    </source>
</evidence>
<proteinExistence type="predicted"/>
<sequence>MTQQRSRPVISDAALQRMLGKVLKPFVRLSLASGLTFPTFTTVLKRLYVDVAEKEYGLPDKKQTDSRISLITGIHRKDVSKLRVGDMPLPAPPPPVSRTSRIIARWLADARYLDENGTPRALPRIAEDGAASFETLVEDVTRDLRPRAVLDEWLNRGIATLDTHDRVHLGAAAIVPDSGDSAKEHFFARNMHDHASAAVLNMLSADPAFFERAVHYDGISPELAKKLNDISRVESMNLLVRLNRLANEEVKADKGGQARWITGAYIFTEAKSDADLNDVEDDQ</sequence>
<name>A0AAU7S2F0_9HYPH</name>
<accession>A0AAU7S2F0</accession>
<dbReference type="Pfam" id="PF20112">
    <property type="entry name" value="DUF6502"/>
    <property type="match status" value="1"/>
</dbReference>
<dbReference type="InterPro" id="IPR045445">
    <property type="entry name" value="DUF6502"/>
</dbReference>
<gene>
    <name evidence="1" type="ORF">ABM479_30695</name>
</gene>
<geneLocation type="plasmid" evidence="1">
    <name>unnamed2</name>
</geneLocation>
<dbReference type="AlphaFoldDB" id="A0AAU7S2F0"/>